<dbReference type="Pfam" id="PF01757">
    <property type="entry name" value="Acyl_transf_3"/>
    <property type="match status" value="1"/>
</dbReference>
<protein>
    <submittedName>
        <fullName evidence="3">Putative acyltransferase, putative</fullName>
    </submittedName>
</protein>
<keyword evidence="1" id="KW-0812">Transmembrane</keyword>
<dbReference type="GO" id="GO:0000271">
    <property type="term" value="P:polysaccharide biosynthetic process"/>
    <property type="evidence" value="ECO:0007669"/>
    <property type="project" value="TreeGrafter"/>
</dbReference>
<feature type="transmembrane region" description="Helical" evidence="1">
    <location>
        <begin position="129"/>
        <end position="155"/>
    </location>
</feature>
<dbReference type="EMBL" id="AAWS01000021">
    <property type="protein sequence ID" value="EAY27696.1"/>
    <property type="molecule type" value="Genomic_DNA"/>
</dbReference>
<keyword evidence="1" id="KW-1133">Transmembrane helix</keyword>
<evidence type="ECO:0000313" key="4">
    <source>
        <dbReference type="Proteomes" id="UP000004095"/>
    </source>
</evidence>
<organism evidence="3 4">
    <name type="scientific">Microscilla marina ATCC 23134</name>
    <dbReference type="NCBI Taxonomy" id="313606"/>
    <lineage>
        <taxon>Bacteria</taxon>
        <taxon>Pseudomonadati</taxon>
        <taxon>Bacteroidota</taxon>
        <taxon>Cytophagia</taxon>
        <taxon>Cytophagales</taxon>
        <taxon>Microscillaceae</taxon>
        <taxon>Microscilla</taxon>
    </lineage>
</organism>
<comment type="caution">
    <text evidence="3">The sequence shown here is derived from an EMBL/GenBank/DDBJ whole genome shotgun (WGS) entry which is preliminary data.</text>
</comment>
<dbReference type="OrthoDB" id="290051at2"/>
<feature type="transmembrane region" description="Helical" evidence="1">
    <location>
        <begin position="79"/>
        <end position="95"/>
    </location>
</feature>
<keyword evidence="3" id="KW-0012">Acyltransferase</keyword>
<dbReference type="InterPro" id="IPR050879">
    <property type="entry name" value="Acyltransferase_3"/>
</dbReference>
<keyword evidence="1" id="KW-0472">Membrane</keyword>
<proteinExistence type="predicted"/>
<dbReference type="AlphaFoldDB" id="A1ZPF7"/>
<dbReference type="PANTHER" id="PTHR23028:SF53">
    <property type="entry name" value="ACYL_TRANSF_3 DOMAIN-CONTAINING PROTEIN"/>
    <property type="match status" value="1"/>
</dbReference>
<dbReference type="InterPro" id="IPR002656">
    <property type="entry name" value="Acyl_transf_3_dom"/>
</dbReference>
<feature type="transmembrane region" description="Helical" evidence="1">
    <location>
        <begin position="200"/>
        <end position="220"/>
    </location>
</feature>
<gene>
    <name evidence="3" type="ORF">M23134_03764</name>
</gene>
<keyword evidence="3" id="KW-0808">Transferase</keyword>
<dbReference type="Proteomes" id="UP000004095">
    <property type="component" value="Unassembled WGS sequence"/>
</dbReference>
<dbReference type="RefSeq" id="WP_002699039.1">
    <property type="nucleotide sequence ID" value="NZ_AAWS01000021.1"/>
</dbReference>
<feature type="domain" description="Acyltransferase 3" evidence="2">
    <location>
        <begin position="4"/>
        <end position="327"/>
    </location>
</feature>
<feature type="transmembrane region" description="Helical" evidence="1">
    <location>
        <begin position="167"/>
        <end position="188"/>
    </location>
</feature>
<feature type="transmembrane region" description="Helical" evidence="1">
    <location>
        <begin position="41"/>
        <end position="58"/>
    </location>
</feature>
<dbReference type="eggNOG" id="COG1835">
    <property type="taxonomic scope" value="Bacteria"/>
</dbReference>
<name>A1ZPF7_MICM2</name>
<feature type="transmembrane region" description="Helical" evidence="1">
    <location>
        <begin position="317"/>
        <end position="339"/>
    </location>
</feature>
<reference evidence="3 4" key="1">
    <citation type="submission" date="2007-01" db="EMBL/GenBank/DDBJ databases">
        <authorList>
            <person name="Haygood M."/>
            <person name="Podell S."/>
            <person name="Anderson C."/>
            <person name="Hopkinson B."/>
            <person name="Roe K."/>
            <person name="Barbeau K."/>
            <person name="Gaasterland T."/>
            <person name="Ferriera S."/>
            <person name="Johnson J."/>
            <person name="Kravitz S."/>
            <person name="Beeson K."/>
            <person name="Sutton G."/>
            <person name="Rogers Y.-H."/>
            <person name="Friedman R."/>
            <person name="Frazier M."/>
            <person name="Venter J.C."/>
        </authorList>
    </citation>
    <scope>NUCLEOTIDE SEQUENCE [LARGE SCALE GENOMIC DNA]</scope>
    <source>
        <strain evidence="3 4">ATCC 23134</strain>
    </source>
</reference>
<dbReference type="PANTHER" id="PTHR23028">
    <property type="entry name" value="ACETYLTRANSFERASE"/>
    <property type="match status" value="1"/>
</dbReference>
<sequence length="359" mass="40997">MKLKYIDALRGIAILGVMAVHTGHSGYNKYPVVFSNLIDQGAKGVQLFFVVSAFTLFLSYKTREKNEVHTARNFFVRRFFRIAPLYYIGIVYYLLQDGFAARFWLGNDQPISLPNIASNVVFAHGINPYWMLGVVPGGWSITVEMTFYLCIPWLIARIRSLNQAVGFTIWSLLFSLALNSLLLAYPLIDNSTLWTNYLYLYFPNQLPVFGFGIIAYFLIIRQDAQISAFYLGSLAVLVLSHLVWYPVIPEHVLFGLGFLLLVIALSRCEYSLFVNRLTRFLGKISYSAYLIHFAVIHWLTIFHWANPLPHHTPLWAMLNYTVRLLLVVGITSVLGWASLRLVEQPAQKIGRWLINGSQS</sequence>
<evidence type="ECO:0000313" key="3">
    <source>
        <dbReference type="EMBL" id="EAY27696.1"/>
    </source>
</evidence>
<keyword evidence="4" id="KW-1185">Reference proteome</keyword>
<dbReference type="GO" id="GO:0016020">
    <property type="term" value="C:membrane"/>
    <property type="evidence" value="ECO:0007669"/>
    <property type="project" value="TreeGrafter"/>
</dbReference>
<evidence type="ECO:0000256" key="1">
    <source>
        <dbReference type="SAM" id="Phobius"/>
    </source>
</evidence>
<feature type="transmembrane region" description="Helical" evidence="1">
    <location>
        <begin position="253"/>
        <end position="274"/>
    </location>
</feature>
<feature type="transmembrane region" description="Helical" evidence="1">
    <location>
        <begin position="286"/>
        <end position="305"/>
    </location>
</feature>
<accession>A1ZPF7</accession>
<evidence type="ECO:0000259" key="2">
    <source>
        <dbReference type="Pfam" id="PF01757"/>
    </source>
</evidence>
<feature type="transmembrane region" description="Helical" evidence="1">
    <location>
        <begin position="227"/>
        <end position="247"/>
    </location>
</feature>
<dbReference type="GO" id="GO:0016747">
    <property type="term" value="F:acyltransferase activity, transferring groups other than amino-acyl groups"/>
    <property type="evidence" value="ECO:0007669"/>
    <property type="project" value="InterPro"/>
</dbReference>